<gene>
    <name evidence="2" type="ORF">PDE001_LOCUS1368</name>
</gene>
<dbReference type="AlphaFoldDB" id="A0AAV0T902"/>
<dbReference type="Proteomes" id="UP001162029">
    <property type="component" value="Unassembled WGS sequence"/>
</dbReference>
<evidence type="ECO:0000256" key="1">
    <source>
        <dbReference type="ARBA" id="ARBA00022448"/>
    </source>
</evidence>
<organism evidence="2 3">
    <name type="scientific">Peronospora destructor</name>
    <dbReference type="NCBI Taxonomy" id="86335"/>
    <lineage>
        <taxon>Eukaryota</taxon>
        <taxon>Sar</taxon>
        <taxon>Stramenopiles</taxon>
        <taxon>Oomycota</taxon>
        <taxon>Peronosporomycetes</taxon>
        <taxon>Peronosporales</taxon>
        <taxon>Peronosporaceae</taxon>
        <taxon>Peronospora</taxon>
    </lineage>
</organism>
<dbReference type="EMBL" id="CANTFM010000225">
    <property type="protein sequence ID" value="CAI5715675.1"/>
    <property type="molecule type" value="Genomic_DNA"/>
</dbReference>
<protein>
    <submittedName>
        <fullName evidence="2">Uncharacterized protein</fullName>
    </submittedName>
</protein>
<comment type="caution">
    <text evidence="2">The sequence shown here is derived from an EMBL/GenBank/DDBJ whole genome shotgun (WGS) entry which is preliminary data.</text>
</comment>
<dbReference type="InterPro" id="IPR027417">
    <property type="entry name" value="P-loop_NTPase"/>
</dbReference>
<proteinExistence type="predicted"/>
<accession>A0AAV0T902</accession>
<dbReference type="PANTHER" id="PTHR19241">
    <property type="entry name" value="ATP-BINDING CASSETTE TRANSPORTER"/>
    <property type="match status" value="1"/>
</dbReference>
<keyword evidence="3" id="KW-1185">Reference proteome</keyword>
<sequence length="138" mass="15722">MQPGYVGEGFYMKVLSGRFPIQKNVMIEGDVTYNGVAQTDITRRLPQFVAYMTQRDKHFPTFTVKETLDYAHRFCGGEMSQRAEKKLSKVTSEENKAALDAVQALYTHYPDMVICCLTTKAELTRHRPRSVLTFSLSS</sequence>
<evidence type="ECO:0000313" key="2">
    <source>
        <dbReference type="EMBL" id="CAI5715675.1"/>
    </source>
</evidence>
<dbReference type="Gene3D" id="3.40.50.300">
    <property type="entry name" value="P-loop containing nucleotide triphosphate hydrolases"/>
    <property type="match status" value="1"/>
</dbReference>
<evidence type="ECO:0000313" key="3">
    <source>
        <dbReference type="Proteomes" id="UP001162029"/>
    </source>
</evidence>
<name>A0AAV0T902_9STRA</name>
<reference evidence="2" key="1">
    <citation type="submission" date="2022-12" db="EMBL/GenBank/DDBJ databases">
        <authorList>
            <person name="Webb A."/>
        </authorList>
    </citation>
    <scope>NUCLEOTIDE SEQUENCE</scope>
    <source>
        <strain evidence="2">Pd1</strain>
    </source>
</reference>
<keyword evidence="1" id="KW-0813">Transport</keyword>